<dbReference type="AlphaFoldDB" id="A3MS70"/>
<dbReference type="HOGENOM" id="CLU_051301_1_1_2"/>
<evidence type="ECO:0000256" key="4">
    <source>
        <dbReference type="ARBA" id="ARBA00022741"/>
    </source>
</evidence>
<comment type="catalytic activity">
    <reaction evidence="9">
        <text>a 5'-end dephospho-2'-deoxyribonucleoside-DNA + ATP = a 5'-end 5'-phospho-2'-deoxyribonucleoside-DNA + ADP + H(+)</text>
        <dbReference type="Rhea" id="RHEA:15669"/>
        <dbReference type="Rhea" id="RHEA-COMP:13180"/>
        <dbReference type="Rhea" id="RHEA-COMP:13184"/>
        <dbReference type="ChEBI" id="CHEBI:15378"/>
        <dbReference type="ChEBI" id="CHEBI:30616"/>
        <dbReference type="ChEBI" id="CHEBI:136412"/>
        <dbReference type="ChEBI" id="CHEBI:136416"/>
        <dbReference type="ChEBI" id="CHEBI:456216"/>
        <dbReference type="EC" id="2.7.1.78"/>
    </reaction>
</comment>
<evidence type="ECO:0000313" key="12">
    <source>
        <dbReference type="Proteomes" id="UP000001431"/>
    </source>
</evidence>
<dbReference type="GO" id="GO:0005524">
    <property type="term" value="F:ATP binding"/>
    <property type="evidence" value="ECO:0007669"/>
    <property type="project" value="UniProtKB-KW"/>
</dbReference>
<dbReference type="KEGG" id="pcl:Pcal_0047"/>
<keyword evidence="3" id="KW-0808">Transferase</keyword>
<organism evidence="11 12">
    <name type="scientific">Pyrobaculum calidifontis (strain DSM 21063 / JCM 11548 / VA1)</name>
    <dbReference type="NCBI Taxonomy" id="410359"/>
    <lineage>
        <taxon>Archaea</taxon>
        <taxon>Thermoproteota</taxon>
        <taxon>Thermoprotei</taxon>
        <taxon>Thermoproteales</taxon>
        <taxon>Thermoproteaceae</taxon>
        <taxon>Pyrobaculum</taxon>
    </lineage>
</organism>
<evidence type="ECO:0000256" key="3">
    <source>
        <dbReference type="ARBA" id="ARBA00022679"/>
    </source>
</evidence>
<dbReference type="Proteomes" id="UP000001431">
    <property type="component" value="Chromosome"/>
</dbReference>
<evidence type="ECO:0000256" key="1">
    <source>
        <dbReference type="ARBA" id="ARBA00001968"/>
    </source>
</evidence>
<dbReference type="STRING" id="410359.Pcal_0047"/>
<dbReference type="FunFam" id="3.40.50.300:FF:006013">
    <property type="entry name" value="Predicted protein"/>
    <property type="match status" value="1"/>
</dbReference>
<name>A3MS70_PYRCJ</name>
<evidence type="ECO:0000256" key="8">
    <source>
        <dbReference type="ARBA" id="ARBA00044641"/>
    </source>
</evidence>
<dbReference type="GeneID" id="4909990"/>
<evidence type="ECO:0000256" key="9">
    <source>
        <dbReference type="ARBA" id="ARBA00044673"/>
    </source>
</evidence>
<comment type="cofactor">
    <cofactor evidence="1">
        <name>a divalent metal cation</name>
        <dbReference type="ChEBI" id="CHEBI:60240"/>
    </cofactor>
</comment>
<dbReference type="EC" id="2.7.1.78" evidence="2"/>
<proteinExistence type="predicted"/>
<comment type="catalytic activity">
    <reaction evidence="8">
        <text>a 5'-end dephospho-ribonucleoside-RNA + ATP = a 5'-end 5'-phospho-ribonucleoside-RNA + ADP + H(+)</text>
        <dbReference type="Rhea" id="RHEA:54580"/>
        <dbReference type="Rhea" id="RHEA-COMP:13936"/>
        <dbReference type="Rhea" id="RHEA-COMP:15179"/>
        <dbReference type="ChEBI" id="CHEBI:15378"/>
        <dbReference type="ChEBI" id="CHEBI:30616"/>
        <dbReference type="ChEBI" id="CHEBI:138282"/>
        <dbReference type="ChEBI" id="CHEBI:138284"/>
        <dbReference type="ChEBI" id="CHEBI:456216"/>
        <dbReference type="EC" id="2.7.1.78"/>
    </reaction>
</comment>
<protein>
    <recommendedName>
        <fullName evidence="2">polynucleotide 5'-hydroxyl-kinase</fullName>
        <ecNumber evidence="2">2.7.1.78</ecNumber>
    </recommendedName>
</protein>
<dbReference type="eggNOG" id="arCOG04127">
    <property type="taxonomic scope" value="Archaea"/>
</dbReference>
<evidence type="ECO:0000256" key="6">
    <source>
        <dbReference type="ARBA" id="ARBA00022840"/>
    </source>
</evidence>
<evidence type="ECO:0000256" key="7">
    <source>
        <dbReference type="ARBA" id="ARBA00024737"/>
    </source>
</evidence>
<dbReference type="PANTHER" id="PTHR12755">
    <property type="entry name" value="CLEAVAGE/POLYADENYLATION FACTOR IA SUBUNIT CLP1P"/>
    <property type="match status" value="1"/>
</dbReference>
<dbReference type="SUPFAM" id="SSF52540">
    <property type="entry name" value="P-loop containing nucleoside triphosphate hydrolases"/>
    <property type="match status" value="1"/>
</dbReference>
<keyword evidence="4" id="KW-0547">Nucleotide-binding</keyword>
<keyword evidence="6" id="KW-0067">ATP-binding</keyword>
<dbReference type="OrthoDB" id="359472at2157"/>
<dbReference type="GO" id="GO:0051734">
    <property type="term" value="F:ATP-dependent polynucleotide 5'-hydroxyl-kinase activity"/>
    <property type="evidence" value="ECO:0007669"/>
    <property type="project" value="UniProtKB-EC"/>
</dbReference>
<comment type="function">
    <text evidence="7">Polynucleotide kinase that can phosphorylate the 5'-hydroxyl groups of both single-stranded RNA (ssRNA) and single-stranded DNA (ssDNA). Exhibits a strong preference for ssRNA.</text>
</comment>
<keyword evidence="5" id="KW-0418">Kinase</keyword>
<dbReference type="EMBL" id="CP000561">
    <property type="protein sequence ID" value="ABO07487.1"/>
    <property type="molecule type" value="Genomic_DNA"/>
</dbReference>
<sequence length="353" mass="38243">MFTIEVPPGHAALVKGPAEVLCAGKCAVFGGHFESFTVPPHKRYPVEGPATLKLKGGEVALVAEPAIPPDWALEAVDVVALVGPTDAGKSSLATFLLNVHVARGKRVCVVDADVGQSDIGPPGFVAYSCTSAQVPHISELSPLNAYYVGAANLQGLEDLLVAGVVWALKEAMSTYPHLVLINTPGWTTGRGLQLLKALADATAAEVVNIGERVLPGAVVSRPKYALPRGPQERKELRVYSYRRHVSLRGKVAVELDKLRNCAWDKGLTCLWGRYVAADVEEPEKKGREYAVPSHYLRHIFAALYKGKKLVGYGVVEKFEPKPTLYASTEDFDEVWIGKIRIDPHTLEELDPLP</sequence>
<evidence type="ECO:0000313" key="11">
    <source>
        <dbReference type="EMBL" id="ABO07487.1"/>
    </source>
</evidence>
<evidence type="ECO:0000256" key="5">
    <source>
        <dbReference type="ARBA" id="ARBA00022777"/>
    </source>
</evidence>
<evidence type="ECO:0000259" key="10">
    <source>
        <dbReference type="Pfam" id="PF16575"/>
    </source>
</evidence>
<reference evidence="11" key="1">
    <citation type="submission" date="2007-02" db="EMBL/GenBank/DDBJ databases">
        <title>Complete sequence of Pyrobaculum calidifontis JCM 11548.</title>
        <authorList>
            <consortium name="US DOE Joint Genome Institute"/>
            <person name="Copeland A."/>
            <person name="Lucas S."/>
            <person name="Lapidus A."/>
            <person name="Barry K."/>
            <person name="Glavina del Rio T."/>
            <person name="Dalin E."/>
            <person name="Tice H."/>
            <person name="Pitluck S."/>
            <person name="Chain P."/>
            <person name="Malfatti S."/>
            <person name="Shin M."/>
            <person name="Vergez L."/>
            <person name="Schmutz J."/>
            <person name="Larimer F."/>
            <person name="Land M."/>
            <person name="Hauser L."/>
            <person name="Kyrpides N."/>
            <person name="Mikhailova N."/>
            <person name="Cozen A.E."/>
            <person name="Fitz-Gibbon S.T."/>
            <person name="House C.H."/>
            <person name="Saltikov C."/>
            <person name="Lowe T.M."/>
            <person name="Richardson P."/>
        </authorList>
    </citation>
    <scope>NUCLEOTIDE SEQUENCE [LARGE SCALE GENOMIC DNA]</scope>
    <source>
        <strain evidence="11">JCM 11548</strain>
    </source>
</reference>
<accession>A3MS70</accession>
<gene>
    <name evidence="11" type="ordered locus">Pcal_0047</name>
</gene>
<dbReference type="PANTHER" id="PTHR12755:SF3">
    <property type="entry name" value="POLYNUCLEOTIDE 5'-HYDROXYL-KINASE NOL9"/>
    <property type="match status" value="1"/>
</dbReference>
<feature type="domain" description="Clp1 P-loop" evidence="10">
    <location>
        <begin position="83"/>
        <end position="207"/>
    </location>
</feature>
<dbReference type="Gene3D" id="3.40.50.300">
    <property type="entry name" value="P-loop containing nucleotide triphosphate hydrolases"/>
    <property type="match status" value="1"/>
</dbReference>
<keyword evidence="12" id="KW-1185">Reference proteome</keyword>
<dbReference type="RefSeq" id="WP_011848744.1">
    <property type="nucleotide sequence ID" value="NC_009073.1"/>
</dbReference>
<dbReference type="InterPro" id="IPR027417">
    <property type="entry name" value="P-loop_NTPase"/>
</dbReference>
<dbReference type="InterPro" id="IPR032319">
    <property type="entry name" value="CLP1_P"/>
</dbReference>
<dbReference type="GO" id="GO:0006396">
    <property type="term" value="P:RNA processing"/>
    <property type="evidence" value="ECO:0007669"/>
    <property type="project" value="InterPro"/>
</dbReference>
<dbReference type="Pfam" id="PF16575">
    <property type="entry name" value="CLP1_P"/>
    <property type="match status" value="1"/>
</dbReference>
<evidence type="ECO:0000256" key="2">
    <source>
        <dbReference type="ARBA" id="ARBA00012157"/>
    </source>
</evidence>
<dbReference type="InterPro" id="IPR045116">
    <property type="entry name" value="Clp1/Grc3"/>
</dbReference>